<feature type="chain" id="PRO_5045899880" evidence="2">
    <location>
        <begin position="27"/>
        <end position="784"/>
    </location>
</feature>
<evidence type="ECO:0000259" key="3">
    <source>
        <dbReference type="Pfam" id="PF00144"/>
    </source>
</evidence>
<feature type="compositionally biased region" description="Basic and acidic residues" evidence="1">
    <location>
        <begin position="648"/>
        <end position="676"/>
    </location>
</feature>
<protein>
    <submittedName>
        <fullName evidence="5">Uncharacterized protein LOC106011391</fullName>
    </submittedName>
</protein>
<evidence type="ECO:0000256" key="1">
    <source>
        <dbReference type="SAM" id="MobiDB-lite"/>
    </source>
</evidence>
<name>A0ABM0ZX29_APLCA</name>
<evidence type="ECO:0000313" key="4">
    <source>
        <dbReference type="Proteomes" id="UP000694888"/>
    </source>
</evidence>
<dbReference type="PANTHER" id="PTHR46825:SF15">
    <property type="entry name" value="BETA-LACTAMASE-RELATED DOMAIN-CONTAINING PROTEIN"/>
    <property type="match status" value="1"/>
</dbReference>
<dbReference type="InterPro" id="IPR001466">
    <property type="entry name" value="Beta-lactam-related"/>
</dbReference>
<dbReference type="InterPro" id="IPR012338">
    <property type="entry name" value="Beta-lactam/transpept-like"/>
</dbReference>
<dbReference type="Gene3D" id="3.40.710.10">
    <property type="entry name" value="DD-peptidase/beta-lactamase superfamily"/>
    <property type="match status" value="1"/>
</dbReference>
<sequence>MDSKFTLYVLLVAVVATCLFVGEVRPAALPDKFSEEEVRKMERFSGDVMGCANIPALGLGVVRGDATFSTGLGVADMATGHAADKRTMFTLGSTAKAFVPYILAEIMNGKENHDGRIQWNSTLREILHHDRDLEVPEPWSDMTLNDMLVYMSGSSAADLSTMAGLPDDVTREDLIRRMRFLPETEDFKKSSHFTNYMYTVAGHLAERMSGMGWEDLVKARVLDKQDMNESSFAPEGMSHPEAARPYRYHQGMLDEPFKEQNMSLFDLRPSEPVGSLMASADDITKWLRHLLHNLRVRGNDSGINLLIGEAFHQWVTVPEDHKDGLLSHSSEVALGYGMGWFSSTYRGLRRYSFRGSLYAFTSQIWLFPDVRVAVYLALSGPGSEHAQRALEAIMYNTADVALRKEPWMDTEKACCCQEMDYDYKDYYYDEDHDTAPMEQRLVQYLAPVDRYVGKYGNGFVGNLIVEANEAGILNLMLGKNLKGELTPEKAASKMKFMASDWLSNTEEWSMEKMVEFLYKSGSGAEGEGKPYDIVRLHVSDALFYDFERGKMFETMLLPEESEEVMDNTDKEVAVAPVEDNNANVIPQGNAGVDDHMTEDNTGNNEVVEEEEEKKVDVLKEETADKVPVDETIDPPKEKEITESSPDVTNEKDETTEDKDNAIVGKDDTQDDTSAKDDMEDDLKNGPLNDDNQASSPEEVPPKETGSEKFLGSGRDTHSHAQGGYEIDGGDHVSGVHSVKDQDQSRRATNADTTSGPGNAAQCLTRPWVSLLLASSLIMYYIAMF</sequence>
<keyword evidence="2" id="KW-0732">Signal</keyword>
<dbReference type="GeneID" id="106011391"/>
<evidence type="ECO:0000256" key="2">
    <source>
        <dbReference type="SAM" id="SignalP"/>
    </source>
</evidence>
<dbReference type="SUPFAM" id="SSF56601">
    <property type="entry name" value="beta-lactamase/transpeptidase-like"/>
    <property type="match status" value="1"/>
</dbReference>
<evidence type="ECO:0000313" key="5">
    <source>
        <dbReference type="RefSeq" id="XP_012936292.1"/>
    </source>
</evidence>
<dbReference type="Pfam" id="PF00144">
    <property type="entry name" value="Beta-lactamase"/>
    <property type="match status" value="1"/>
</dbReference>
<gene>
    <name evidence="5" type="primary">LOC106011391</name>
</gene>
<dbReference type="InterPro" id="IPR050491">
    <property type="entry name" value="AmpC-like"/>
</dbReference>
<feature type="domain" description="Beta-lactamase-related" evidence="3">
    <location>
        <begin position="53"/>
        <end position="389"/>
    </location>
</feature>
<accession>A0ABM0ZX29</accession>
<dbReference type="PANTHER" id="PTHR46825">
    <property type="entry name" value="D-ALANYL-D-ALANINE-CARBOXYPEPTIDASE/ENDOPEPTIDASE AMPH"/>
    <property type="match status" value="1"/>
</dbReference>
<reference evidence="5" key="1">
    <citation type="submission" date="2025-08" db="UniProtKB">
        <authorList>
            <consortium name="RefSeq"/>
        </authorList>
    </citation>
    <scope>IDENTIFICATION</scope>
</reference>
<feature type="signal peptide" evidence="2">
    <location>
        <begin position="1"/>
        <end position="26"/>
    </location>
</feature>
<feature type="compositionally biased region" description="Basic and acidic residues" evidence="1">
    <location>
        <begin position="612"/>
        <end position="641"/>
    </location>
</feature>
<organism evidence="4 5">
    <name type="scientific">Aplysia californica</name>
    <name type="common">California sea hare</name>
    <dbReference type="NCBI Taxonomy" id="6500"/>
    <lineage>
        <taxon>Eukaryota</taxon>
        <taxon>Metazoa</taxon>
        <taxon>Spiralia</taxon>
        <taxon>Lophotrochozoa</taxon>
        <taxon>Mollusca</taxon>
        <taxon>Gastropoda</taxon>
        <taxon>Heterobranchia</taxon>
        <taxon>Euthyneura</taxon>
        <taxon>Tectipleura</taxon>
        <taxon>Aplysiida</taxon>
        <taxon>Aplysioidea</taxon>
        <taxon>Aplysiidae</taxon>
        <taxon>Aplysia</taxon>
    </lineage>
</organism>
<dbReference type="RefSeq" id="XP_012936292.1">
    <property type="nucleotide sequence ID" value="XM_013080838.2"/>
</dbReference>
<dbReference type="Proteomes" id="UP000694888">
    <property type="component" value="Unplaced"/>
</dbReference>
<feature type="region of interest" description="Disordered" evidence="1">
    <location>
        <begin position="578"/>
        <end position="760"/>
    </location>
</feature>
<keyword evidence="4" id="KW-1185">Reference proteome</keyword>
<feature type="compositionally biased region" description="Polar residues" evidence="1">
    <location>
        <begin position="746"/>
        <end position="756"/>
    </location>
</feature>
<proteinExistence type="predicted"/>